<dbReference type="Proteomes" id="UP000664203">
    <property type="component" value="Unassembled WGS sequence"/>
</dbReference>
<dbReference type="EMBL" id="CAJPDR010000001">
    <property type="protein sequence ID" value="CAF9902818.1"/>
    <property type="molecule type" value="Genomic_DNA"/>
</dbReference>
<accession>A0A8H3EDS9</accession>
<dbReference type="OrthoDB" id="5384991at2759"/>
<evidence type="ECO:0000313" key="1">
    <source>
        <dbReference type="EMBL" id="CAF9902818.1"/>
    </source>
</evidence>
<sequence length="438" mass="50915">MSGLARGHGLQGLPAELLIGVMKHLPDMAALSRLFTAYPKTPETFIEASNHIFASIVNNMSPELRNSALDVLAVRSRPPIHPSQITHFIEHYLDAEVYNAQISSCSYSLSALLDLILISESIESLTESFARDRVRGPSMQHSMPISPIELHRIRRSFWRFQLCYDVCHPEGESSSREGCDIKSRSTRQYVQYQNKEIVCGSVPDWLQRRGEAYRPEALSRFLSNLSGWEHEELEAVQFHLAHAVNSLQYFRSCGSEDKLMQQPVLLQRLIRDIDHWDTQNPKDHVLVADFRQSRFANHYPIVWDRIRDLYDASFPNTPRTVAMQVLQNGHPQWGWCLWDEERLVKRGLIDIEYENLVKNRNMNDENQTAKIHAWRTVIGGVHRECIEAQYTLLDRRIEAQYAIDAQIHVDRIERGMIWECEPEDREWMATEMDRVYNC</sequence>
<reference evidence="1" key="1">
    <citation type="submission" date="2021-03" db="EMBL/GenBank/DDBJ databases">
        <authorList>
            <person name="Tagirdzhanova G."/>
        </authorList>
    </citation>
    <scope>NUCLEOTIDE SEQUENCE</scope>
</reference>
<name>A0A8H3EDS9_9LECA</name>
<organism evidence="1 2">
    <name type="scientific">Alectoria fallacina</name>
    <dbReference type="NCBI Taxonomy" id="1903189"/>
    <lineage>
        <taxon>Eukaryota</taxon>
        <taxon>Fungi</taxon>
        <taxon>Dikarya</taxon>
        <taxon>Ascomycota</taxon>
        <taxon>Pezizomycotina</taxon>
        <taxon>Lecanoromycetes</taxon>
        <taxon>OSLEUM clade</taxon>
        <taxon>Lecanoromycetidae</taxon>
        <taxon>Lecanorales</taxon>
        <taxon>Lecanorineae</taxon>
        <taxon>Parmeliaceae</taxon>
        <taxon>Alectoria</taxon>
    </lineage>
</organism>
<proteinExistence type="predicted"/>
<protein>
    <submittedName>
        <fullName evidence="1">Uncharacterized protein</fullName>
    </submittedName>
</protein>
<gene>
    <name evidence="1" type="ORF">ALECFALPRED_000034</name>
</gene>
<evidence type="ECO:0000313" key="2">
    <source>
        <dbReference type="Proteomes" id="UP000664203"/>
    </source>
</evidence>
<keyword evidence="2" id="KW-1185">Reference proteome</keyword>
<dbReference type="AlphaFoldDB" id="A0A8H3EDS9"/>
<comment type="caution">
    <text evidence="1">The sequence shown here is derived from an EMBL/GenBank/DDBJ whole genome shotgun (WGS) entry which is preliminary data.</text>
</comment>